<dbReference type="InterPro" id="IPR016140">
    <property type="entry name" value="Bifunc_inhib/LTP/seed_store"/>
</dbReference>
<dbReference type="GO" id="GO:0009627">
    <property type="term" value="P:systemic acquired resistance"/>
    <property type="evidence" value="ECO:0007669"/>
    <property type="project" value="InterPro"/>
</dbReference>
<accession>A0AAV6W3G7</accession>
<feature type="domain" description="Bifunctional inhibitor/plant lipid transfer protein/seed storage helical" evidence="2">
    <location>
        <begin position="18"/>
        <end position="110"/>
    </location>
</feature>
<dbReference type="Proteomes" id="UP000826271">
    <property type="component" value="Unassembled WGS sequence"/>
</dbReference>
<proteinExistence type="predicted"/>
<dbReference type="GO" id="GO:0005504">
    <property type="term" value="F:fatty acid binding"/>
    <property type="evidence" value="ECO:0007669"/>
    <property type="project" value="InterPro"/>
</dbReference>
<dbReference type="Pfam" id="PF14368">
    <property type="entry name" value="LTP_2"/>
    <property type="match status" value="1"/>
</dbReference>
<organism evidence="3 4">
    <name type="scientific">Buddleja alternifolia</name>
    <dbReference type="NCBI Taxonomy" id="168488"/>
    <lineage>
        <taxon>Eukaryota</taxon>
        <taxon>Viridiplantae</taxon>
        <taxon>Streptophyta</taxon>
        <taxon>Embryophyta</taxon>
        <taxon>Tracheophyta</taxon>
        <taxon>Spermatophyta</taxon>
        <taxon>Magnoliopsida</taxon>
        <taxon>eudicotyledons</taxon>
        <taxon>Gunneridae</taxon>
        <taxon>Pentapetalae</taxon>
        <taxon>asterids</taxon>
        <taxon>lamiids</taxon>
        <taxon>Lamiales</taxon>
        <taxon>Scrophulariaceae</taxon>
        <taxon>Buddlejeae</taxon>
        <taxon>Buddleja</taxon>
    </lineage>
</organism>
<dbReference type="EMBL" id="WHWC01000019">
    <property type="protein sequence ID" value="KAG8364314.1"/>
    <property type="molecule type" value="Genomic_DNA"/>
</dbReference>
<comment type="caution">
    <text evidence="3">The sequence shown here is derived from an EMBL/GenBank/DDBJ whole genome shotgun (WGS) entry which is preliminary data.</text>
</comment>
<keyword evidence="1" id="KW-0732">Signal</keyword>
<dbReference type="Gene3D" id="1.10.110.10">
    <property type="entry name" value="Plant lipid-transfer and hydrophobic proteins"/>
    <property type="match status" value="1"/>
</dbReference>
<dbReference type="SUPFAM" id="SSF47699">
    <property type="entry name" value="Bifunctional inhibitor/lipid-transfer protein/seed storage 2S albumin"/>
    <property type="match status" value="1"/>
</dbReference>
<dbReference type="InterPro" id="IPR044741">
    <property type="entry name" value="NsLTP-like"/>
</dbReference>
<feature type="signal peptide" evidence="1">
    <location>
        <begin position="1"/>
        <end position="28"/>
    </location>
</feature>
<evidence type="ECO:0000313" key="4">
    <source>
        <dbReference type="Proteomes" id="UP000826271"/>
    </source>
</evidence>
<reference evidence="3" key="1">
    <citation type="submission" date="2019-10" db="EMBL/GenBank/DDBJ databases">
        <authorList>
            <person name="Zhang R."/>
            <person name="Pan Y."/>
            <person name="Wang J."/>
            <person name="Ma R."/>
            <person name="Yu S."/>
        </authorList>
    </citation>
    <scope>NUCLEOTIDE SEQUENCE</scope>
    <source>
        <strain evidence="3">LA-IB0</strain>
        <tissue evidence="3">Leaf</tissue>
    </source>
</reference>
<dbReference type="PANTHER" id="PTHR33122:SF79">
    <property type="entry name" value="LIPID-TRANSFER PROTEIN DIR1"/>
    <property type="match status" value="1"/>
</dbReference>
<dbReference type="PANTHER" id="PTHR33122">
    <property type="entry name" value="LIPID BINDING PROTEIN-RELATED"/>
    <property type="match status" value="1"/>
</dbReference>
<dbReference type="InterPro" id="IPR039265">
    <property type="entry name" value="DIR1-like"/>
</dbReference>
<evidence type="ECO:0000256" key="1">
    <source>
        <dbReference type="SAM" id="SignalP"/>
    </source>
</evidence>
<sequence>MNAPNFSSKVAFVALIVLAAAISATAKAAGTNDDGLCGMTPNELSECKPAVAAGSATPPPPTAACCASLKHADVPCFCSFKNNKYLPLFGIDASRAMQLPTKCDPNQSAHC</sequence>
<dbReference type="InterPro" id="IPR036312">
    <property type="entry name" value="Bifun_inhib/LTP/seed_sf"/>
</dbReference>
<dbReference type="AlphaFoldDB" id="A0AAV6W3G7"/>
<gene>
    <name evidence="3" type="ORF">BUALT_Bualt19G0115800</name>
</gene>
<protein>
    <recommendedName>
        <fullName evidence="2">Bifunctional inhibitor/plant lipid transfer protein/seed storage helical domain-containing protein</fullName>
    </recommendedName>
</protein>
<evidence type="ECO:0000259" key="2">
    <source>
        <dbReference type="Pfam" id="PF14368"/>
    </source>
</evidence>
<name>A0AAV6W3G7_9LAMI</name>
<dbReference type="CDD" id="cd04660">
    <property type="entry name" value="nsLTP_like"/>
    <property type="match status" value="1"/>
</dbReference>
<feature type="chain" id="PRO_5043361295" description="Bifunctional inhibitor/plant lipid transfer protein/seed storage helical domain-containing protein" evidence="1">
    <location>
        <begin position="29"/>
        <end position="111"/>
    </location>
</feature>
<evidence type="ECO:0000313" key="3">
    <source>
        <dbReference type="EMBL" id="KAG8364314.1"/>
    </source>
</evidence>
<keyword evidence="4" id="KW-1185">Reference proteome</keyword>